<dbReference type="PANTHER" id="PTHR23309:SF51">
    <property type="entry name" value="3-HYDROXYACYL-COA DEHYDROGENASE-RELATED"/>
    <property type="match status" value="1"/>
</dbReference>
<dbReference type="InterPro" id="IPR006176">
    <property type="entry name" value="3-OHacyl-CoA_DH_NAD-bd"/>
</dbReference>
<evidence type="ECO:0000313" key="15">
    <source>
        <dbReference type="EMBL" id="SFP81257.1"/>
    </source>
</evidence>
<dbReference type="InterPro" id="IPR001753">
    <property type="entry name" value="Enoyl-CoA_hydra/iso"/>
</dbReference>
<comment type="pathway">
    <text evidence="2">Lipid metabolism; fatty acid beta-oxidation.</text>
</comment>
<gene>
    <name evidence="15" type="ORF">SAMN05216229_10658</name>
</gene>
<dbReference type="InterPro" id="IPR008927">
    <property type="entry name" value="6-PGluconate_DH-like_C_sf"/>
</dbReference>
<evidence type="ECO:0000256" key="3">
    <source>
        <dbReference type="ARBA" id="ARBA00022832"/>
    </source>
</evidence>
<organism evidence="15 16">
    <name type="scientific">Geopseudomonas sagittaria</name>
    <dbReference type="NCBI Taxonomy" id="1135990"/>
    <lineage>
        <taxon>Bacteria</taxon>
        <taxon>Pseudomonadati</taxon>
        <taxon>Pseudomonadota</taxon>
        <taxon>Gammaproteobacteria</taxon>
        <taxon>Pseudomonadales</taxon>
        <taxon>Pseudomonadaceae</taxon>
        <taxon>Geopseudomonas</taxon>
    </lineage>
</organism>
<evidence type="ECO:0000259" key="13">
    <source>
        <dbReference type="Pfam" id="PF00725"/>
    </source>
</evidence>
<dbReference type="Proteomes" id="UP000243084">
    <property type="component" value="Unassembled WGS sequence"/>
</dbReference>
<evidence type="ECO:0000256" key="9">
    <source>
        <dbReference type="ARBA" id="ARBA00023235"/>
    </source>
</evidence>
<comment type="catalytic activity">
    <reaction evidence="12">
        <text>a (3S)-3-hydroxyacyl-CoA + NAD(+) = a 3-oxoacyl-CoA + NADH + H(+)</text>
        <dbReference type="Rhea" id="RHEA:22432"/>
        <dbReference type="ChEBI" id="CHEBI:15378"/>
        <dbReference type="ChEBI" id="CHEBI:57318"/>
        <dbReference type="ChEBI" id="CHEBI:57540"/>
        <dbReference type="ChEBI" id="CHEBI:57945"/>
        <dbReference type="ChEBI" id="CHEBI:90726"/>
        <dbReference type="EC" id="1.1.1.35"/>
    </reaction>
</comment>
<feature type="domain" description="3-hydroxyacyl-CoA dehydrogenase C-terminal" evidence="13">
    <location>
        <begin position="614"/>
        <end position="703"/>
    </location>
</feature>
<evidence type="ECO:0000256" key="5">
    <source>
        <dbReference type="ARBA" id="ARBA00023002"/>
    </source>
</evidence>
<keyword evidence="3" id="KW-0276">Fatty acid metabolism</keyword>
<dbReference type="Pfam" id="PF02737">
    <property type="entry name" value="3HCDH_N"/>
    <property type="match status" value="1"/>
</dbReference>
<evidence type="ECO:0000256" key="7">
    <source>
        <dbReference type="ARBA" id="ARBA00023098"/>
    </source>
</evidence>
<dbReference type="GO" id="GO:0003857">
    <property type="term" value="F:(3S)-3-hydroxyacyl-CoA dehydrogenase (NAD+) activity"/>
    <property type="evidence" value="ECO:0007669"/>
    <property type="project" value="UniProtKB-EC"/>
</dbReference>
<dbReference type="SUPFAM" id="SSF52096">
    <property type="entry name" value="ClpP/crotonase"/>
    <property type="match status" value="1"/>
</dbReference>
<evidence type="ECO:0000256" key="1">
    <source>
        <dbReference type="ARBA" id="ARBA00004275"/>
    </source>
</evidence>
<keyword evidence="16" id="KW-1185">Reference proteome</keyword>
<dbReference type="Pfam" id="PF00378">
    <property type="entry name" value="ECH_1"/>
    <property type="match status" value="1"/>
</dbReference>
<dbReference type="SUPFAM" id="SSF51735">
    <property type="entry name" value="NAD(P)-binding Rossmann-fold domains"/>
    <property type="match status" value="1"/>
</dbReference>
<evidence type="ECO:0000313" key="16">
    <source>
        <dbReference type="Proteomes" id="UP000243084"/>
    </source>
</evidence>
<feature type="domain" description="3-hydroxyacyl-CoA dehydrogenase NAD binding" evidence="14">
    <location>
        <begin position="305"/>
        <end position="481"/>
    </location>
</feature>
<dbReference type="SUPFAM" id="SSF48179">
    <property type="entry name" value="6-phosphogluconate dehydrogenase C-terminal domain-like"/>
    <property type="match status" value="2"/>
</dbReference>
<dbReference type="FunFam" id="1.10.1040.50:FF:000006">
    <property type="entry name" value="Peroxisomal bifunctional enzyme"/>
    <property type="match status" value="1"/>
</dbReference>
<name>A0A1I5TEZ4_9GAMM</name>
<dbReference type="InterPro" id="IPR036291">
    <property type="entry name" value="NAD(P)-bd_dom_sf"/>
</dbReference>
<evidence type="ECO:0000256" key="2">
    <source>
        <dbReference type="ARBA" id="ARBA00005005"/>
    </source>
</evidence>
<dbReference type="RefSeq" id="WP_092430490.1">
    <property type="nucleotide sequence ID" value="NZ_FOXM01000006.1"/>
</dbReference>
<keyword evidence="11" id="KW-0511">Multifunctional enzyme</keyword>
<keyword evidence="6" id="KW-0520">NAD</keyword>
<keyword evidence="8" id="KW-0576">Peroxisome</keyword>
<dbReference type="CDD" id="cd06558">
    <property type="entry name" value="crotonase-like"/>
    <property type="match status" value="1"/>
</dbReference>
<keyword evidence="5" id="KW-0560">Oxidoreductase</keyword>
<evidence type="ECO:0000256" key="10">
    <source>
        <dbReference type="ARBA" id="ARBA00023239"/>
    </source>
</evidence>
<dbReference type="GO" id="GO:0070403">
    <property type="term" value="F:NAD+ binding"/>
    <property type="evidence" value="ECO:0007669"/>
    <property type="project" value="InterPro"/>
</dbReference>
<evidence type="ECO:0000256" key="6">
    <source>
        <dbReference type="ARBA" id="ARBA00023027"/>
    </source>
</evidence>
<evidence type="ECO:0000256" key="12">
    <source>
        <dbReference type="ARBA" id="ARBA00049556"/>
    </source>
</evidence>
<dbReference type="OrthoDB" id="5389341at2"/>
<dbReference type="GO" id="GO:0004300">
    <property type="term" value="F:enoyl-CoA hydratase activity"/>
    <property type="evidence" value="ECO:0007669"/>
    <property type="project" value="UniProtKB-ARBA"/>
</dbReference>
<evidence type="ECO:0000256" key="11">
    <source>
        <dbReference type="ARBA" id="ARBA00023268"/>
    </source>
</evidence>
<evidence type="ECO:0000259" key="14">
    <source>
        <dbReference type="Pfam" id="PF02737"/>
    </source>
</evidence>
<dbReference type="UniPathway" id="UPA00659"/>
<evidence type="ECO:0000256" key="4">
    <source>
        <dbReference type="ARBA" id="ARBA00022963"/>
    </source>
</evidence>
<dbReference type="Gene3D" id="3.40.50.720">
    <property type="entry name" value="NAD(P)-binding Rossmann-like Domain"/>
    <property type="match status" value="1"/>
</dbReference>
<dbReference type="AlphaFoldDB" id="A0A1I5TEZ4"/>
<keyword evidence="9" id="KW-0413">Isomerase</keyword>
<dbReference type="InterPro" id="IPR006108">
    <property type="entry name" value="3HC_DH_C"/>
</dbReference>
<keyword evidence="4" id="KW-0442">Lipid degradation</keyword>
<dbReference type="InterPro" id="IPR029045">
    <property type="entry name" value="ClpP/crotonase-like_dom_sf"/>
</dbReference>
<dbReference type="GO" id="GO:0006635">
    <property type="term" value="P:fatty acid beta-oxidation"/>
    <property type="evidence" value="ECO:0007669"/>
    <property type="project" value="UniProtKB-UniPathway"/>
</dbReference>
<feature type="domain" description="3-hydroxyacyl-CoA dehydrogenase C-terminal" evidence="13">
    <location>
        <begin position="486"/>
        <end position="579"/>
    </location>
</feature>
<reference evidence="16" key="1">
    <citation type="submission" date="2016-10" db="EMBL/GenBank/DDBJ databases">
        <authorList>
            <person name="Varghese N."/>
            <person name="Submissions S."/>
        </authorList>
    </citation>
    <scope>NUCLEOTIDE SEQUENCE [LARGE SCALE GENOMIC DNA]</scope>
    <source>
        <strain evidence="16">JCM 18195</strain>
    </source>
</reference>
<dbReference type="GO" id="GO:0016853">
    <property type="term" value="F:isomerase activity"/>
    <property type="evidence" value="ECO:0007669"/>
    <property type="project" value="UniProtKB-KW"/>
</dbReference>
<comment type="subcellular location">
    <subcellularLocation>
        <location evidence="1">Peroxisome</location>
    </subcellularLocation>
</comment>
<dbReference type="Gene3D" id="1.10.1040.50">
    <property type="match status" value="1"/>
</dbReference>
<dbReference type="FunFam" id="3.40.50.720:FF:000009">
    <property type="entry name" value="Fatty oxidation complex, alpha subunit"/>
    <property type="match status" value="1"/>
</dbReference>
<dbReference type="PANTHER" id="PTHR23309">
    <property type="entry name" value="3-HYDROXYACYL-COA DEHYROGENASE"/>
    <property type="match status" value="1"/>
</dbReference>
<keyword evidence="7" id="KW-0443">Lipid metabolism</keyword>
<dbReference type="Gene3D" id="3.90.226.10">
    <property type="entry name" value="2-enoyl-CoA Hydratase, Chain A, domain 1"/>
    <property type="match status" value="1"/>
</dbReference>
<dbReference type="Pfam" id="PF00725">
    <property type="entry name" value="3HCDH"/>
    <property type="match status" value="2"/>
</dbReference>
<accession>A0A1I5TEZ4</accession>
<protein>
    <submittedName>
        <fullName evidence="15">3-hydroxyacyl-CoA dehydrogenase</fullName>
    </submittedName>
</protein>
<keyword evidence="10" id="KW-0456">Lyase</keyword>
<sequence>MYTLIDYSLDNELALIGLRRAPVNALGHQLRLEIQAAFQQASADPAVKALIVYGRELPFCAGADIAEFGDAAFAASPALPELLIELASSAKPMVAAVGGLALGGGLELALACGYRIAEPKARLGFPEITLGLLPGAGGTQRLPRLVGAEKAVELILSGQLLNAKSALDLGIVDRLAGAADSLLDSACAFARELLGQSAPAFPAYPHAEPGVATSGAALPADFFADYAASKAAQWHGQVAPQGVLDAVQAACELPLAAGLQRETELFDALLESPQSKALRHLFFAEREAGKVPGIDASLPLRPIAKVAVIGAGTMGGGIAMNFANIGIPVVLLEQKREALDRGLAQIRKNYEISAKRGKLTQEQLEQRMALLQGSLDYADLADADLVIEAVFESMEVKRQVFATLDEVCKPGAILASNTSTLDIDQIAACTRRPQDVIGLHFFSPANVMRLLEVVRGKQTALDVLATALKLGKQIGKLPVVSGVCYGFIGNRMLEPYSREAYRLLLEGATPAQVDRVLTDLGLNMGVLSMYDLVGIDVGYLIRTPMRAVLAEDPSYCRLADELYTLGRYGQKSGRGMYIYEGRERRDDPEVLTMAERLAGELGIQRRSISDQEIHDRCLFMLINEGIQILDEGIALRAGDIDLVWTCGYGFPTWLGGPLHYAEQLGLERVLSGIRQYREQLGAYGELWFKPAALLEQLVAAGKTRISKD</sequence>
<dbReference type="EMBL" id="FOXM01000006">
    <property type="protein sequence ID" value="SFP81257.1"/>
    <property type="molecule type" value="Genomic_DNA"/>
</dbReference>
<proteinExistence type="predicted"/>
<evidence type="ECO:0000256" key="8">
    <source>
        <dbReference type="ARBA" id="ARBA00023140"/>
    </source>
</evidence>